<evidence type="ECO:0000313" key="2">
    <source>
        <dbReference type="EMBL" id="KAF8712754.1"/>
    </source>
</evidence>
<reference evidence="2" key="1">
    <citation type="submission" date="2020-07" db="EMBL/GenBank/DDBJ databases">
        <title>Genome sequence and genetic diversity analysis of an under-domesticated orphan crop, white fonio (Digitaria exilis).</title>
        <authorList>
            <person name="Bennetzen J.L."/>
            <person name="Chen S."/>
            <person name="Ma X."/>
            <person name="Wang X."/>
            <person name="Yssel A.E.J."/>
            <person name="Chaluvadi S.R."/>
            <person name="Johnson M."/>
            <person name="Gangashetty P."/>
            <person name="Hamidou F."/>
            <person name="Sanogo M.D."/>
            <person name="Zwaenepoel A."/>
            <person name="Wallace J."/>
            <person name="Van De Peer Y."/>
            <person name="Van Deynze A."/>
        </authorList>
    </citation>
    <scope>NUCLEOTIDE SEQUENCE</scope>
    <source>
        <tissue evidence="2">Leaves</tissue>
    </source>
</reference>
<dbReference type="Proteomes" id="UP000636709">
    <property type="component" value="Unassembled WGS sequence"/>
</dbReference>
<name>A0A835ETR1_9POAL</name>
<sequence>MKPPQRRLLEARRGVLTRRLAANNNVAPPAEEAPSEAAEKQPRRRRRRAGQARPLLLHRVCATISCCCWRSSSASRPSPRSSAPPAPAPRGRGGLLLASPDFRRRFRALHPPPLLGLFTTDRDSIISGSPTFVPARPLGRHDLAAAVRGGDFLLTSLLIVSGDWQVISSSCRLGNLLLYNHKDNSLAVLNPLTRQTERRVPAQGYLFSCVMLSSSRVMLVHHKDEGSKMKATVYSMDDTGVCLAATPWVHIPAFDHLLHGMAVHLNGSVYCVVQNWGYTVSIEDGATCLVYSDGLDVGVLMHTRDADGIQKWVLERLVSMDAELRRVLPAGQFDAQVCVLQVFAVRDGYVKKELAGCFAGKLRTSKKSLIVQACSMKGYGQLVVDNHASW</sequence>
<feature type="region of interest" description="Disordered" evidence="1">
    <location>
        <begin position="19"/>
        <end position="51"/>
    </location>
</feature>
<comment type="caution">
    <text evidence="2">The sequence shown here is derived from an EMBL/GenBank/DDBJ whole genome shotgun (WGS) entry which is preliminary data.</text>
</comment>
<feature type="region of interest" description="Disordered" evidence="1">
    <location>
        <begin position="70"/>
        <end position="94"/>
    </location>
</feature>
<feature type="compositionally biased region" description="Low complexity" evidence="1">
    <location>
        <begin position="21"/>
        <end position="36"/>
    </location>
</feature>
<proteinExistence type="predicted"/>
<dbReference type="EMBL" id="JACEFO010001742">
    <property type="protein sequence ID" value="KAF8712754.1"/>
    <property type="molecule type" value="Genomic_DNA"/>
</dbReference>
<accession>A0A835ETR1</accession>
<evidence type="ECO:0000313" key="3">
    <source>
        <dbReference type="Proteomes" id="UP000636709"/>
    </source>
</evidence>
<organism evidence="2 3">
    <name type="scientific">Digitaria exilis</name>
    <dbReference type="NCBI Taxonomy" id="1010633"/>
    <lineage>
        <taxon>Eukaryota</taxon>
        <taxon>Viridiplantae</taxon>
        <taxon>Streptophyta</taxon>
        <taxon>Embryophyta</taxon>
        <taxon>Tracheophyta</taxon>
        <taxon>Spermatophyta</taxon>
        <taxon>Magnoliopsida</taxon>
        <taxon>Liliopsida</taxon>
        <taxon>Poales</taxon>
        <taxon>Poaceae</taxon>
        <taxon>PACMAD clade</taxon>
        <taxon>Panicoideae</taxon>
        <taxon>Panicodae</taxon>
        <taxon>Paniceae</taxon>
        <taxon>Anthephorinae</taxon>
        <taxon>Digitaria</taxon>
    </lineage>
</organism>
<dbReference type="OrthoDB" id="720932at2759"/>
<dbReference type="PANTHER" id="PTHR33207">
    <property type="entry name" value="F-BOX DOMAIN CONTAINING PROTEIN-RELATED"/>
    <property type="match status" value="1"/>
</dbReference>
<dbReference type="AlphaFoldDB" id="A0A835ETR1"/>
<protein>
    <submittedName>
        <fullName evidence="2">Uncharacterized protein</fullName>
    </submittedName>
</protein>
<evidence type="ECO:0000256" key="1">
    <source>
        <dbReference type="SAM" id="MobiDB-lite"/>
    </source>
</evidence>
<gene>
    <name evidence="2" type="ORF">HU200_028523</name>
</gene>
<keyword evidence="3" id="KW-1185">Reference proteome</keyword>
<feature type="compositionally biased region" description="Low complexity" evidence="1">
    <location>
        <begin position="70"/>
        <end position="81"/>
    </location>
</feature>